<comment type="caution">
    <text evidence="1">The sequence shown here is derived from an EMBL/GenBank/DDBJ whole genome shotgun (WGS) entry which is preliminary data.</text>
</comment>
<feature type="non-terminal residue" evidence="1">
    <location>
        <position position="84"/>
    </location>
</feature>
<dbReference type="EMBL" id="BARS01058777">
    <property type="protein sequence ID" value="GAG41934.1"/>
    <property type="molecule type" value="Genomic_DNA"/>
</dbReference>
<accession>X0XFH2</accession>
<sequence length="84" mass="9885">KVWLANRGKTNIRMRVTPSKWNLKATYDGKYIIGKADPKVRFFESYETANGVSIIFDHDYGNYDWRMVAKVSRESKGPWQYYNG</sequence>
<name>X0XFH2_9ZZZZ</name>
<proteinExistence type="predicted"/>
<evidence type="ECO:0000313" key="1">
    <source>
        <dbReference type="EMBL" id="GAG41934.1"/>
    </source>
</evidence>
<organism evidence="1">
    <name type="scientific">marine sediment metagenome</name>
    <dbReference type="NCBI Taxonomy" id="412755"/>
    <lineage>
        <taxon>unclassified sequences</taxon>
        <taxon>metagenomes</taxon>
        <taxon>ecological metagenomes</taxon>
    </lineage>
</organism>
<gene>
    <name evidence="1" type="ORF">S01H1_85526</name>
</gene>
<dbReference type="AlphaFoldDB" id="X0XFH2"/>
<protein>
    <submittedName>
        <fullName evidence="1">Uncharacterized protein</fullName>
    </submittedName>
</protein>
<reference evidence="1" key="1">
    <citation type="journal article" date="2014" name="Front. Microbiol.">
        <title>High frequency of phylogenetically diverse reductive dehalogenase-homologous genes in deep subseafloor sedimentary metagenomes.</title>
        <authorList>
            <person name="Kawai M."/>
            <person name="Futagami T."/>
            <person name="Toyoda A."/>
            <person name="Takaki Y."/>
            <person name="Nishi S."/>
            <person name="Hori S."/>
            <person name="Arai W."/>
            <person name="Tsubouchi T."/>
            <person name="Morono Y."/>
            <person name="Uchiyama I."/>
            <person name="Ito T."/>
            <person name="Fujiyama A."/>
            <person name="Inagaki F."/>
            <person name="Takami H."/>
        </authorList>
    </citation>
    <scope>NUCLEOTIDE SEQUENCE</scope>
    <source>
        <strain evidence="1">Expedition CK06-06</strain>
    </source>
</reference>
<feature type="non-terminal residue" evidence="1">
    <location>
        <position position="1"/>
    </location>
</feature>